<evidence type="ECO:0000256" key="1">
    <source>
        <dbReference type="SAM" id="MobiDB-lite"/>
    </source>
</evidence>
<feature type="compositionally biased region" description="Polar residues" evidence="1">
    <location>
        <begin position="922"/>
        <end position="934"/>
    </location>
</feature>
<keyword evidence="3" id="KW-1185">Reference proteome</keyword>
<organism evidence="2 3">
    <name type="scientific">Pelusios castaneus</name>
    <name type="common">West African mud turtle</name>
    <dbReference type="NCBI Taxonomy" id="367368"/>
    <lineage>
        <taxon>Eukaryota</taxon>
        <taxon>Metazoa</taxon>
        <taxon>Chordata</taxon>
        <taxon>Craniata</taxon>
        <taxon>Vertebrata</taxon>
        <taxon>Euteleostomi</taxon>
        <taxon>Archelosauria</taxon>
        <taxon>Testudinata</taxon>
        <taxon>Testudines</taxon>
        <taxon>Pleurodira</taxon>
        <taxon>Pelomedusidae</taxon>
        <taxon>Pelusios</taxon>
    </lineage>
</organism>
<dbReference type="AlphaFoldDB" id="A0A8C8SKM4"/>
<feature type="compositionally biased region" description="Pro residues" evidence="1">
    <location>
        <begin position="55"/>
        <end position="93"/>
    </location>
</feature>
<feature type="compositionally biased region" description="Low complexity" evidence="1">
    <location>
        <begin position="210"/>
        <end position="226"/>
    </location>
</feature>
<sequence length="1004" mass="107215">MAPPPPPPPMAPPPPPLEIPLPPQCTAPPPPPLAASLSTMAPPPFSSSTFSSPSPLSPPDFIPPAPPLEFSVPPAPPLPPPAPPLPPPAPPTFLAPTATASISNGVSKWKSETVLNTRQTDTRGNALKVPPTTPVRSSSIPTDEKDSCEEGGPISREPHTRPPLPPSFTIRPAAKMRSAGEAEQTSALDRQTVTRPTWQISAPVNPRAGSDSSKGNNSNSSQSSLSEAAMVPLEKTKKEVGPKSELPAAEEELDVPSPDYTSSDDDWKEPSNLNRLKQELSALLSSSSKREERQLDKPITPRPTNSVTDQASPGGSKQANPTWKDPKFPAGEKSERKEKVPPSACSAKENSSDVVLTAAGNKSTSTQANSVMKFRNELEALLSPTKEGKPPLGAPNHRHSPGTKTVTPKHSGSSPTNFSDSRLLKPVANQLPPTAAPVEVEKTQENCETPTAFTGNEILENLTPVSKYLLSDNAGKSPNPPQKPKDQLVVPASPSPSSTEAASPIQTSGPHTDFSLVQYKIHRAKSSSTDSLSSLTPSQPGEERPVSANKPDVERGTLPCSTKNPGASSEPASSKNAGQEDDDALIHPVTGEKVEKGSPMALLLAAKQRAQRGRLSTSRQNSCTSKKPHMKLSEKFSSSSSHSETGSTNFYYSESKPYSFVVVPKSLQKESPGPLERRQRDRLDTPEGQAPGFLEQGQRDYKPPSFSSTSEQCRSTQKFSTGESQSLSKPERFGASSLVQGLLESSRLRPQDPHPKPALSLPSPPPSSSPTEEEENGEKLDYGIIPPPPEFSNDASRVDGAASNRRESHRDPSGVPVYGQCWERQRDIRRSSYGNNYAPPSRMAPDSSTRNSGFSRHYPGGNYSTPLPVAGPDSRPLIKKRLYLAEPDSSYPRTSTSSGTYGHSAVGYGSPAAEGMRRVNSTHRNVPSSMQSRRMSLEPPGKTMPYSNATTNATYKGQSGDYSAAATSRPAPGNSLNSTPVNTFTVRPGTRQPISYTYQGGGYL</sequence>
<feature type="region of interest" description="Disordered" evidence="1">
    <location>
        <begin position="1"/>
        <end position="351"/>
    </location>
</feature>
<feature type="region of interest" description="Disordered" evidence="1">
    <location>
        <begin position="663"/>
        <end position="982"/>
    </location>
</feature>
<evidence type="ECO:0000313" key="2">
    <source>
        <dbReference type="Ensembl" id="ENSPCEP00000020280.1"/>
    </source>
</evidence>
<dbReference type="PANTHER" id="PTHR35077">
    <property type="entry name" value="SIMILAR TO AI661453 PROTEIN"/>
    <property type="match status" value="1"/>
</dbReference>
<dbReference type="Ensembl" id="ENSPCET00000020972.1">
    <property type="protein sequence ID" value="ENSPCEP00000020280.1"/>
    <property type="gene ID" value="ENSPCEG00000015692.1"/>
</dbReference>
<feature type="compositionally biased region" description="Polar residues" evidence="1">
    <location>
        <begin position="945"/>
        <end position="961"/>
    </location>
</feature>
<feature type="compositionally biased region" description="Polar residues" evidence="1">
    <location>
        <begin position="559"/>
        <end position="577"/>
    </location>
</feature>
<feature type="compositionally biased region" description="Basic and acidic residues" evidence="1">
    <location>
        <begin position="746"/>
        <end position="755"/>
    </location>
</feature>
<feature type="compositionally biased region" description="Basic and acidic residues" evidence="1">
    <location>
        <begin position="675"/>
        <end position="685"/>
    </location>
</feature>
<feature type="compositionally biased region" description="Polar residues" evidence="1">
    <location>
        <begin position="113"/>
        <end position="123"/>
    </location>
</feature>
<feature type="compositionally biased region" description="Polar residues" evidence="1">
    <location>
        <begin position="891"/>
        <end position="901"/>
    </location>
</feature>
<feature type="compositionally biased region" description="Low complexity" evidence="1">
    <location>
        <begin position="635"/>
        <end position="647"/>
    </location>
</feature>
<feature type="compositionally biased region" description="Polar residues" evidence="1">
    <location>
        <begin position="302"/>
        <end position="321"/>
    </location>
</feature>
<accession>A0A8C8SKM4</accession>
<name>A0A8C8SKM4_9SAUR</name>
<protein>
    <submittedName>
        <fullName evidence="2">Chromosome 6 open reading frame 132</fullName>
    </submittedName>
</protein>
<feature type="compositionally biased region" description="Low complexity" evidence="1">
    <location>
        <begin position="34"/>
        <end position="54"/>
    </location>
</feature>
<feature type="compositionally biased region" description="Basic and acidic residues" evidence="1">
    <location>
        <begin position="541"/>
        <end position="555"/>
    </location>
</feature>
<feature type="compositionally biased region" description="Low complexity" evidence="1">
    <location>
        <begin position="526"/>
        <end position="538"/>
    </location>
</feature>
<feature type="compositionally biased region" description="Polar residues" evidence="1">
    <location>
        <begin position="616"/>
        <end position="625"/>
    </location>
</feature>
<evidence type="ECO:0000313" key="3">
    <source>
        <dbReference type="Proteomes" id="UP000694393"/>
    </source>
</evidence>
<dbReference type="PANTHER" id="PTHR35077:SF2">
    <property type="entry name" value="SIMILAR TO AI661453 PROTEIN"/>
    <property type="match status" value="1"/>
</dbReference>
<proteinExistence type="predicted"/>
<feature type="compositionally biased region" description="Basic and acidic residues" evidence="1">
    <location>
        <begin position="324"/>
        <end position="340"/>
    </location>
</feature>
<feature type="region of interest" description="Disordered" evidence="1">
    <location>
        <begin position="381"/>
        <end position="649"/>
    </location>
</feature>
<feature type="compositionally biased region" description="Polar residues" evidence="1">
    <location>
        <begin position="183"/>
        <end position="202"/>
    </location>
</feature>
<reference evidence="2" key="2">
    <citation type="submission" date="2025-09" db="UniProtKB">
        <authorList>
            <consortium name="Ensembl"/>
        </authorList>
    </citation>
    <scope>IDENTIFICATION</scope>
</reference>
<feature type="compositionally biased region" description="Pro residues" evidence="1">
    <location>
        <begin position="1"/>
        <end position="33"/>
    </location>
</feature>
<feature type="compositionally biased region" description="Polar residues" evidence="1">
    <location>
        <begin position="705"/>
        <end position="728"/>
    </location>
</feature>
<feature type="compositionally biased region" description="Polar residues" evidence="1">
    <location>
        <begin position="402"/>
        <end position="420"/>
    </location>
</feature>
<dbReference type="Proteomes" id="UP000694393">
    <property type="component" value="Unplaced"/>
</dbReference>
<reference evidence="2" key="1">
    <citation type="submission" date="2025-08" db="UniProtKB">
        <authorList>
            <consortium name="Ensembl"/>
        </authorList>
    </citation>
    <scope>IDENTIFICATION</scope>
</reference>
<feature type="compositionally biased region" description="Low complexity" evidence="1">
    <location>
        <begin position="491"/>
        <end position="504"/>
    </location>
</feature>